<proteinExistence type="predicted"/>
<reference evidence="1" key="1">
    <citation type="journal article" date="2021" name="Environ. Microbiol.">
        <title>Gene family expansions and transcriptome signatures uncover fungal adaptations to wood decay.</title>
        <authorList>
            <person name="Hage H."/>
            <person name="Miyauchi S."/>
            <person name="Viragh M."/>
            <person name="Drula E."/>
            <person name="Min B."/>
            <person name="Chaduli D."/>
            <person name="Navarro D."/>
            <person name="Favel A."/>
            <person name="Norest M."/>
            <person name="Lesage-Meessen L."/>
            <person name="Balint B."/>
            <person name="Merenyi Z."/>
            <person name="de Eugenio L."/>
            <person name="Morin E."/>
            <person name="Martinez A.T."/>
            <person name="Baldrian P."/>
            <person name="Stursova M."/>
            <person name="Martinez M.J."/>
            <person name="Novotny C."/>
            <person name="Magnuson J.K."/>
            <person name="Spatafora J.W."/>
            <person name="Maurice S."/>
            <person name="Pangilinan J."/>
            <person name="Andreopoulos W."/>
            <person name="LaButti K."/>
            <person name="Hundley H."/>
            <person name="Na H."/>
            <person name="Kuo A."/>
            <person name="Barry K."/>
            <person name="Lipzen A."/>
            <person name="Henrissat B."/>
            <person name="Riley R."/>
            <person name="Ahrendt S."/>
            <person name="Nagy L.G."/>
            <person name="Grigoriev I.V."/>
            <person name="Martin F."/>
            <person name="Rosso M.N."/>
        </authorList>
    </citation>
    <scope>NUCLEOTIDE SEQUENCE</scope>
    <source>
        <strain evidence="1">CBS 384.51</strain>
    </source>
</reference>
<dbReference type="EMBL" id="MU274906">
    <property type="protein sequence ID" value="KAI0091206.1"/>
    <property type="molecule type" value="Genomic_DNA"/>
</dbReference>
<dbReference type="Proteomes" id="UP001055072">
    <property type="component" value="Unassembled WGS sequence"/>
</dbReference>
<comment type="caution">
    <text evidence="1">The sequence shown here is derived from an EMBL/GenBank/DDBJ whole genome shotgun (WGS) entry which is preliminary data.</text>
</comment>
<accession>A0ACB8UAD9</accession>
<gene>
    <name evidence="1" type="ORF">BDY19DRAFT_689245</name>
</gene>
<evidence type="ECO:0000313" key="2">
    <source>
        <dbReference type="Proteomes" id="UP001055072"/>
    </source>
</evidence>
<sequence>MQLPPELRDCVIDFLQDSRPALQTCSLIGRAWLPRSRYHLFRSVQIEPGRRATAFRSLLDANPLLGNFVRNVEILGSGQDTPVEHVVRMEWPTLRPVPAVPTYPRLGHRRISWLENVLPESPKVLRRVSRLTVVAMHIHPELVDVLSVRFPAVKILELNKCRSATFAEFLALPNAFSEASCIQIHEMYCLRPTQPPAAMASRRRTLKTLILSPHTDVTLLLSWLVVEKVHTALESLSCHSSGQLSATAIRDLLKAVGPSLRHLSFGFSDVKDPTVILHSTELSLEPCTGLRSLHIHCANSIRFSSMPSLSWIILLLSKLNSPQLSRLEFFISASDICSFNLEGLAVVLAHKRCASLTRLVFHVSPRGDYIQGVERRIRDRLSSLALRGLDVDIVSAGQYSRLI</sequence>
<organism evidence="1 2">
    <name type="scientific">Irpex rosettiformis</name>
    <dbReference type="NCBI Taxonomy" id="378272"/>
    <lineage>
        <taxon>Eukaryota</taxon>
        <taxon>Fungi</taxon>
        <taxon>Dikarya</taxon>
        <taxon>Basidiomycota</taxon>
        <taxon>Agaricomycotina</taxon>
        <taxon>Agaricomycetes</taxon>
        <taxon>Polyporales</taxon>
        <taxon>Irpicaceae</taxon>
        <taxon>Irpex</taxon>
    </lineage>
</organism>
<evidence type="ECO:0000313" key="1">
    <source>
        <dbReference type="EMBL" id="KAI0091206.1"/>
    </source>
</evidence>
<protein>
    <submittedName>
        <fullName evidence="1">Uncharacterized protein</fullName>
    </submittedName>
</protein>
<keyword evidence="2" id="KW-1185">Reference proteome</keyword>
<name>A0ACB8UAD9_9APHY</name>